<dbReference type="InterPro" id="IPR047057">
    <property type="entry name" value="MerR_fam"/>
</dbReference>
<dbReference type="InterPro" id="IPR000551">
    <property type="entry name" value="MerR-type_HTH_dom"/>
</dbReference>
<dbReference type="PROSITE" id="PS50937">
    <property type="entry name" value="HTH_MERR_2"/>
    <property type="match status" value="2"/>
</dbReference>
<dbReference type="GO" id="GO:0003700">
    <property type="term" value="F:DNA-binding transcription factor activity"/>
    <property type="evidence" value="ECO:0007669"/>
    <property type="project" value="InterPro"/>
</dbReference>
<protein>
    <submittedName>
        <fullName evidence="3">MerR family transcriptional regulator</fullName>
    </submittedName>
</protein>
<dbReference type="Proteomes" id="UP000546126">
    <property type="component" value="Unassembled WGS sequence"/>
</dbReference>
<evidence type="ECO:0000313" key="4">
    <source>
        <dbReference type="Proteomes" id="UP000546126"/>
    </source>
</evidence>
<evidence type="ECO:0000256" key="1">
    <source>
        <dbReference type="ARBA" id="ARBA00023125"/>
    </source>
</evidence>
<evidence type="ECO:0000259" key="2">
    <source>
        <dbReference type="PROSITE" id="PS50937"/>
    </source>
</evidence>
<dbReference type="InterPro" id="IPR009061">
    <property type="entry name" value="DNA-bd_dom_put_sf"/>
</dbReference>
<feature type="domain" description="HTH merR-type" evidence="2">
    <location>
        <begin position="42"/>
        <end position="82"/>
    </location>
</feature>
<sequence>MHGFKCVIELPVDSFGAIIPSLQERRVANPQTLHNTAGAGETLRPVDLARLVGLSTQQIRNYADAGVLPPATRTEAGYRRFGPRHREALLAYRALAAGHGWERAGEILRAVNGGDTAPALALVDAGHAALHEQRLSLQAIGAALEEVAARDPGAFATPRPGLRVGEVAARLGVRTSALRLWEASGLIRPGRDRVTGYRTFGPDDVRDAQMVRMLREARHPLPRIRVILDALRRTGSTDALRAALAERRAELERRAMAMLEGAALLHRYVTGTPGEARARVRA</sequence>
<keyword evidence="1" id="KW-0238">DNA-binding</keyword>
<gene>
    <name evidence="3" type="ORF">HT134_17270</name>
</gene>
<dbReference type="Gene3D" id="1.10.1660.10">
    <property type="match status" value="2"/>
</dbReference>
<feature type="domain" description="HTH merR-type" evidence="2">
    <location>
        <begin position="161"/>
        <end position="230"/>
    </location>
</feature>
<dbReference type="SUPFAM" id="SSF46955">
    <property type="entry name" value="Putative DNA-binding domain"/>
    <property type="match status" value="2"/>
</dbReference>
<proteinExistence type="predicted"/>
<dbReference type="EMBL" id="JABWGO010000003">
    <property type="protein sequence ID" value="NUW41878.1"/>
    <property type="molecule type" value="Genomic_DNA"/>
</dbReference>
<dbReference type="Pfam" id="PF00376">
    <property type="entry name" value="MerR"/>
    <property type="match status" value="1"/>
</dbReference>
<accession>A0A7Y6IPS9</accession>
<dbReference type="AlphaFoldDB" id="A0A7Y6IPS9"/>
<reference evidence="3 4" key="1">
    <citation type="submission" date="2020-06" db="EMBL/GenBank/DDBJ databases">
        <authorList>
            <person name="Chanama M."/>
        </authorList>
    </citation>
    <scope>NUCLEOTIDE SEQUENCE [LARGE SCALE GENOMIC DNA]</scope>
    <source>
        <strain evidence="3 4">TBRC6557</strain>
    </source>
</reference>
<dbReference type="PANTHER" id="PTHR30204:SF93">
    <property type="entry name" value="HTH MERR-TYPE DOMAIN-CONTAINING PROTEIN"/>
    <property type="match status" value="1"/>
</dbReference>
<comment type="caution">
    <text evidence="3">The sequence shown here is derived from an EMBL/GenBank/DDBJ whole genome shotgun (WGS) entry which is preliminary data.</text>
</comment>
<evidence type="ECO:0000313" key="3">
    <source>
        <dbReference type="EMBL" id="NUW41878.1"/>
    </source>
</evidence>
<dbReference type="Pfam" id="PF13411">
    <property type="entry name" value="MerR_1"/>
    <property type="match status" value="1"/>
</dbReference>
<dbReference type="SMART" id="SM00422">
    <property type="entry name" value="HTH_MERR"/>
    <property type="match status" value="2"/>
</dbReference>
<name>A0A7Y6IPS9_9ACTN</name>
<dbReference type="GO" id="GO:0003677">
    <property type="term" value="F:DNA binding"/>
    <property type="evidence" value="ECO:0007669"/>
    <property type="project" value="UniProtKB-KW"/>
</dbReference>
<keyword evidence="4" id="KW-1185">Reference proteome</keyword>
<organism evidence="3 4">
    <name type="scientific">Nonomuraea rhodomycinica</name>
    <dbReference type="NCBI Taxonomy" id="1712872"/>
    <lineage>
        <taxon>Bacteria</taxon>
        <taxon>Bacillati</taxon>
        <taxon>Actinomycetota</taxon>
        <taxon>Actinomycetes</taxon>
        <taxon>Streptosporangiales</taxon>
        <taxon>Streptosporangiaceae</taxon>
        <taxon>Nonomuraea</taxon>
    </lineage>
</organism>
<dbReference type="PANTHER" id="PTHR30204">
    <property type="entry name" value="REDOX-CYCLING DRUG-SENSING TRANSCRIPTIONAL ACTIVATOR SOXR"/>
    <property type="match status" value="1"/>
</dbReference>